<organism evidence="1 2">
    <name type="scientific">Hymenobacter sediminicola</name>
    <dbReference type="NCBI Taxonomy" id="2761579"/>
    <lineage>
        <taxon>Bacteria</taxon>
        <taxon>Pseudomonadati</taxon>
        <taxon>Bacteroidota</taxon>
        <taxon>Cytophagia</taxon>
        <taxon>Cytophagales</taxon>
        <taxon>Hymenobacteraceae</taxon>
        <taxon>Hymenobacter</taxon>
    </lineage>
</organism>
<dbReference type="KEGG" id="hsk:H4317_15890"/>
<evidence type="ECO:0008006" key="3">
    <source>
        <dbReference type="Google" id="ProtNLM"/>
    </source>
</evidence>
<dbReference type="AlphaFoldDB" id="A0A7G7W5I1"/>
<dbReference type="PROSITE" id="PS51257">
    <property type="entry name" value="PROKAR_LIPOPROTEIN"/>
    <property type="match status" value="1"/>
</dbReference>
<dbReference type="RefSeq" id="WP_185887551.1">
    <property type="nucleotide sequence ID" value="NZ_CP060202.1"/>
</dbReference>
<protein>
    <recommendedName>
        <fullName evidence="3">DUF481 domain-containing protein</fullName>
    </recommendedName>
</protein>
<sequence>MKPKLLSFFLPTLIGLLSGCAVYVPTVPSTPLLRSKGEVEITAGTRGTSSLEVGAAWSPAPGLLLAAETALQTSKGSETSNNVTVNYQNVHRQAGLGVGTYRLLGKDQATYLAAIGGIGFAKASVYDPNFELLFFSGPTVHYRANYRRYYGQVYVARQLKRISFGTSLRGTFVDYSRLRRDEVAVEPSSRFFLEPTVFIRVGRGVIQGQATFGLSAAVGADSRSPDYRNLTPVSSLIGAGIVIRPHLFHLPQTVLAPK</sequence>
<proteinExistence type="predicted"/>
<dbReference type="EMBL" id="CP060202">
    <property type="protein sequence ID" value="QNH61624.1"/>
    <property type="molecule type" value="Genomic_DNA"/>
</dbReference>
<name>A0A7G7W5I1_9BACT</name>
<gene>
    <name evidence="1" type="ORF">H4317_15890</name>
</gene>
<reference evidence="1 2" key="1">
    <citation type="submission" date="2020-08" db="EMBL/GenBank/DDBJ databases">
        <title>Hymenobacter sp. S2-20-2 genome sequencing.</title>
        <authorList>
            <person name="Jin L."/>
        </authorList>
    </citation>
    <scope>NUCLEOTIDE SEQUENCE [LARGE SCALE GENOMIC DNA]</scope>
    <source>
        <strain evidence="1 2">S2-20-2</strain>
    </source>
</reference>
<dbReference type="Proteomes" id="UP000515489">
    <property type="component" value="Chromosome"/>
</dbReference>
<evidence type="ECO:0000313" key="2">
    <source>
        <dbReference type="Proteomes" id="UP000515489"/>
    </source>
</evidence>
<accession>A0A7G7W5I1</accession>
<keyword evidence="2" id="KW-1185">Reference proteome</keyword>
<evidence type="ECO:0000313" key="1">
    <source>
        <dbReference type="EMBL" id="QNH61624.1"/>
    </source>
</evidence>